<sequence>MRSKIIYGLAIMGLIAVGCNDPDDGSYVDPVTIYEKMDGDWGLMSLNMVDEYAKANAIEPSEQNMGAYFNYEDFKIRFSVDDNMEPTTYEVMGDVPPLFPANGYWKLSSAFQQPNGEAVKIYLYSDAQKTQMTDELKLVAVPGSGEQMELQLVRKSGGIAFVSYSFKLNAVN</sequence>
<evidence type="ECO:0008006" key="3">
    <source>
        <dbReference type="Google" id="ProtNLM"/>
    </source>
</evidence>
<proteinExistence type="predicted"/>
<accession>A0A0A2LWJ5</accession>
<reference evidence="1 2" key="1">
    <citation type="submission" date="2013-09" db="EMBL/GenBank/DDBJ databases">
        <authorList>
            <person name="Zeng Z."/>
            <person name="Chen C."/>
        </authorList>
    </citation>
    <scope>NUCLEOTIDE SEQUENCE [LARGE SCALE GENOMIC DNA]</scope>
    <source>
        <strain evidence="1 2">F44-8</strain>
    </source>
</reference>
<dbReference type="STRING" id="1406840.Q763_01130"/>
<evidence type="ECO:0000313" key="1">
    <source>
        <dbReference type="EMBL" id="KGO84379.1"/>
    </source>
</evidence>
<organism evidence="1 2">
    <name type="scientific">Flavobacterium beibuense F44-8</name>
    <dbReference type="NCBI Taxonomy" id="1406840"/>
    <lineage>
        <taxon>Bacteria</taxon>
        <taxon>Pseudomonadati</taxon>
        <taxon>Bacteroidota</taxon>
        <taxon>Flavobacteriia</taxon>
        <taxon>Flavobacteriales</taxon>
        <taxon>Flavobacteriaceae</taxon>
        <taxon>Flavobacterium</taxon>
    </lineage>
</organism>
<dbReference type="InterPro" id="IPR032168">
    <property type="entry name" value="DUF5004"/>
</dbReference>
<comment type="caution">
    <text evidence="1">The sequence shown here is derived from an EMBL/GenBank/DDBJ whole genome shotgun (WGS) entry which is preliminary data.</text>
</comment>
<dbReference type="Proteomes" id="UP000030129">
    <property type="component" value="Unassembled WGS sequence"/>
</dbReference>
<keyword evidence="2" id="KW-1185">Reference proteome</keyword>
<name>A0A0A2LWJ5_9FLAO</name>
<protein>
    <recommendedName>
        <fullName evidence="3">DUF5004 domain-containing protein</fullName>
    </recommendedName>
</protein>
<dbReference type="RefSeq" id="WP_035130644.1">
    <property type="nucleotide sequence ID" value="NZ_JRLV01000001.1"/>
</dbReference>
<evidence type="ECO:0000313" key="2">
    <source>
        <dbReference type="Proteomes" id="UP000030129"/>
    </source>
</evidence>
<dbReference type="EMBL" id="JRLV01000001">
    <property type="protein sequence ID" value="KGO84379.1"/>
    <property type="molecule type" value="Genomic_DNA"/>
</dbReference>
<gene>
    <name evidence="1" type="ORF">Q763_01130</name>
</gene>
<dbReference type="AlphaFoldDB" id="A0A0A2LWJ5"/>
<dbReference type="Pfam" id="PF16395">
    <property type="entry name" value="DUF5004"/>
    <property type="match status" value="1"/>
</dbReference>
<dbReference type="PROSITE" id="PS51257">
    <property type="entry name" value="PROKAR_LIPOPROTEIN"/>
    <property type="match status" value="1"/>
</dbReference>
<dbReference type="eggNOG" id="ENOG5032T00">
    <property type="taxonomic scope" value="Bacteria"/>
</dbReference>